<feature type="binding site" evidence="1">
    <location>
        <position position="59"/>
    </location>
    <ligand>
        <name>K(+)</name>
        <dbReference type="ChEBI" id="CHEBI:29103"/>
    </ligand>
</feature>
<dbReference type="GO" id="GO:0052856">
    <property type="term" value="F:NAD(P)HX epimerase activity"/>
    <property type="evidence" value="ECO:0007669"/>
    <property type="project" value="UniProtKB-UniRule"/>
</dbReference>
<keyword evidence="1" id="KW-0630">Potassium</keyword>
<dbReference type="Proteomes" id="UP000235589">
    <property type="component" value="Chromosome"/>
</dbReference>
<evidence type="ECO:0000313" key="4">
    <source>
        <dbReference type="Proteomes" id="UP000235589"/>
    </source>
</evidence>
<comment type="function">
    <text evidence="1">Catalyzes the epimerization of the S- and R-forms of NAD(P)HX, a damaged form of NAD(P)H that is a result of enzymatic or heat-dependent hydration. This is a prerequisite for the S-specific NAD(P)H-hydrate dehydratase to allow the repair of both epimers of NAD(P)HX.</text>
</comment>
<keyword evidence="3" id="KW-0418">Kinase</keyword>
<organism evidence="3 4">
    <name type="scientific">Monoglobus pectinilyticus</name>
    <dbReference type="NCBI Taxonomy" id="1981510"/>
    <lineage>
        <taxon>Bacteria</taxon>
        <taxon>Bacillati</taxon>
        <taxon>Bacillota</taxon>
        <taxon>Clostridia</taxon>
        <taxon>Monoglobales</taxon>
        <taxon>Monoglobaceae</taxon>
        <taxon>Monoglobus</taxon>
    </lineage>
</organism>
<dbReference type="GO" id="GO:0000166">
    <property type="term" value="F:nucleotide binding"/>
    <property type="evidence" value="ECO:0007669"/>
    <property type="project" value="UniProtKB-KW"/>
</dbReference>
<keyword evidence="1" id="KW-0479">Metal-binding</keyword>
<comment type="catalytic activity">
    <reaction evidence="1">
        <text>(6R)-NADPHX = (6S)-NADPHX</text>
        <dbReference type="Rhea" id="RHEA:32227"/>
        <dbReference type="ChEBI" id="CHEBI:64076"/>
        <dbReference type="ChEBI" id="CHEBI:64077"/>
        <dbReference type="EC" id="5.1.99.6"/>
    </reaction>
</comment>
<dbReference type="HAMAP" id="MF_01966">
    <property type="entry name" value="NADHX_epimerase"/>
    <property type="match status" value="1"/>
</dbReference>
<dbReference type="InterPro" id="IPR036652">
    <property type="entry name" value="YjeF_N_dom_sf"/>
</dbReference>
<dbReference type="GO" id="GO:0046872">
    <property type="term" value="F:metal ion binding"/>
    <property type="evidence" value="ECO:0007669"/>
    <property type="project" value="UniProtKB-KW"/>
</dbReference>
<dbReference type="PROSITE" id="PS51385">
    <property type="entry name" value="YJEF_N"/>
    <property type="match status" value="1"/>
</dbReference>
<proteinExistence type="inferred from homology"/>
<comment type="similarity">
    <text evidence="1">Belongs to the NnrE/AIBP family.</text>
</comment>
<reference evidence="3 4" key="1">
    <citation type="submission" date="2017-04" db="EMBL/GenBank/DDBJ databases">
        <title>Monoglobus pectinilyticus 14 draft genome.</title>
        <authorList>
            <person name="Kim C."/>
            <person name="Rosendale D.I."/>
            <person name="Kelly W.J."/>
            <person name="Tannock G.W."/>
            <person name="Patchett M.L."/>
            <person name="Jordens J.Z."/>
        </authorList>
    </citation>
    <scope>NUCLEOTIDE SEQUENCE [LARGE SCALE GENOMIC DNA]</scope>
    <source>
        <strain evidence="3 4">14</strain>
    </source>
</reference>
<comment type="caution">
    <text evidence="1">Lacks conserved residue(s) required for the propagation of feature annotation.</text>
</comment>
<evidence type="ECO:0000259" key="2">
    <source>
        <dbReference type="PROSITE" id="PS51385"/>
    </source>
</evidence>
<dbReference type="RefSeq" id="WP_102364640.1">
    <property type="nucleotide sequence ID" value="NZ_CP020991.1"/>
</dbReference>
<dbReference type="GeneID" id="98061537"/>
<keyword evidence="1" id="KW-0520">NAD</keyword>
<keyword evidence="4" id="KW-1185">Reference proteome</keyword>
<keyword evidence="1" id="KW-0547">Nucleotide-binding</keyword>
<evidence type="ECO:0000256" key="1">
    <source>
        <dbReference type="HAMAP-Rule" id="MF_01966"/>
    </source>
</evidence>
<dbReference type="EMBL" id="CP020991">
    <property type="protein sequence ID" value="AUO18289.1"/>
    <property type="molecule type" value="Genomic_DNA"/>
</dbReference>
<dbReference type="SUPFAM" id="SSF64153">
    <property type="entry name" value="YjeF N-terminal domain-like"/>
    <property type="match status" value="1"/>
</dbReference>
<feature type="binding site" evidence="1">
    <location>
        <position position="158"/>
    </location>
    <ligand>
        <name>(6S)-NADPHX</name>
        <dbReference type="ChEBI" id="CHEBI:64076"/>
    </ligand>
</feature>
<dbReference type="InterPro" id="IPR004443">
    <property type="entry name" value="YjeF_N_dom"/>
</dbReference>
<evidence type="ECO:0000313" key="3">
    <source>
        <dbReference type="EMBL" id="AUO18289.1"/>
    </source>
</evidence>
<keyword evidence="1" id="KW-0413">Isomerase</keyword>
<dbReference type="EC" id="5.1.99.6" evidence="1"/>
<dbReference type="AlphaFoldDB" id="A0A2K9P0C1"/>
<feature type="binding site" evidence="1">
    <location>
        <begin position="58"/>
        <end position="62"/>
    </location>
    <ligand>
        <name>(6S)-NADPHX</name>
        <dbReference type="ChEBI" id="CHEBI:64076"/>
    </ligand>
</feature>
<name>A0A2K9P0C1_9FIRM</name>
<protein>
    <recommendedName>
        <fullName evidence="1">NAD(P)H-hydrate epimerase</fullName>
        <ecNumber evidence="1">5.1.99.6</ecNumber>
    </recommendedName>
    <alternativeName>
        <fullName evidence="1">NAD(P)HX epimerase</fullName>
    </alternativeName>
</protein>
<sequence length="215" mass="23430">MRVVNASQMKQIEKNANDMGITYYQMMENAGMCVADFVRKNIKDFETKIILILTGTGNNGGDGFVAARIIKKFGGNPLIMMVDGPPKTIDAIKNFNKAKDCGIEIITFEKDKSIPIIWGSDAIIDAVYGTGFHGELNDNIKSLFSAISDSDAIKFAIDIPSGVDYSGEISDGAFKADFTIALDSLKNAHMKENTFENCGRVVCADIGIPEECHKI</sequence>
<keyword evidence="3" id="KW-0808">Transferase</keyword>
<feature type="binding site" evidence="1">
    <location>
        <position position="161"/>
    </location>
    <ligand>
        <name>K(+)</name>
        <dbReference type="ChEBI" id="CHEBI:29103"/>
    </ligand>
</feature>
<gene>
    <name evidence="1" type="primary">nnrE</name>
    <name evidence="3" type="ORF">B9O19_00104</name>
</gene>
<comment type="catalytic activity">
    <reaction evidence="1">
        <text>(6R)-NADHX = (6S)-NADHX</text>
        <dbReference type="Rhea" id="RHEA:32215"/>
        <dbReference type="ChEBI" id="CHEBI:64074"/>
        <dbReference type="ChEBI" id="CHEBI:64075"/>
        <dbReference type="EC" id="5.1.99.6"/>
    </reaction>
</comment>
<feature type="binding site" evidence="1">
    <location>
        <begin position="129"/>
        <end position="135"/>
    </location>
    <ligand>
        <name>(6S)-NADPHX</name>
        <dbReference type="ChEBI" id="CHEBI:64076"/>
    </ligand>
</feature>
<dbReference type="Gene3D" id="3.40.50.10260">
    <property type="entry name" value="YjeF N-terminal domain"/>
    <property type="match status" value="1"/>
</dbReference>
<feature type="domain" description="YjeF N-terminal" evidence="2">
    <location>
        <begin position="9"/>
        <end position="214"/>
    </location>
</feature>
<keyword evidence="1" id="KW-0521">NADP</keyword>
<dbReference type="NCBIfam" id="TIGR00197">
    <property type="entry name" value="yjeF_nterm"/>
    <property type="match status" value="1"/>
</dbReference>
<dbReference type="KEGG" id="mpec:B9O19_00104"/>
<comment type="cofactor">
    <cofactor evidence="1">
        <name>K(+)</name>
        <dbReference type="ChEBI" id="CHEBI:29103"/>
    </cofactor>
    <text evidence="1">Binds 1 potassium ion per subunit.</text>
</comment>
<dbReference type="GO" id="GO:0016301">
    <property type="term" value="F:kinase activity"/>
    <property type="evidence" value="ECO:0007669"/>
    <property type="project" value="UniProtKB-KW"/>
</dbReference>
<feature type="binding site" evidence="1">
    <location>
        <position position="125"/>
    </location>
    <ligand>
        <name>K(+)</name>
        <dbReference type="ChEBI" id="CHEBI:29103"/>
    </ligand>
</feature>
<dbReference type="OrthoDB" id="9806925at2"/>
<accession>A0A2K9P0C1</accession>
<dbReference type="Pfam" id="PF03853">
    <property type="entry name" value="YjeF_N"/>
    <property type="match status" value="1"/>
</dbReference>